<dbReference type="Proteomes" id="UP000032545">
    <property type="component" value="Unassembled WGS sequence"/>
</dbReference>
<proteinExistence type="predicted"/>
<accession>A0A0D8B4R8</accession>
<comment type="caution">
    <text evidence="2">The sequence shown here is derived from an EMBL/GenBank/DDBJ whole genome shotgun (WGS) entry which is preliminary data.</text>
</comment>
<reference evidence="3" key="1">
    <citation type="submission" date="2015-02" db="EMBL/GenBank/DDBJ databases">
        <title>Draft Genome of Frankia sp. CpI1-S.</title>
        <authorList>
            <person name="Oshone R.T."/>
            <person name="Ngom M."/>
            <person name="Ghodhbane-Gtari F."/>
            <person name="Gtari M."/>
            <person name="Morris K."/>
            <person name="Thomas K."/>
            <person name="Sen A."/>
            <person name="Tisa L.S."/>
        </authorList>
    </citation>
    <scope>NUCLEOTIDE SEQUENCE [LARGE SCALE GENOMIC DNA]</scope>
    <source>
        <strain evidence="3">CpI1-S</strain>
    </source>
</reference>
<dbReference type="OrthoDB" id="2088281at2"/>
<feature type="domain" description="DUF3846" evidence="1">
    <location>
        <begin position="20"/>
        <end position="107"/>
    </location>
</feature>
<evidence type="ECO:0000313" key="3">
    <source>
        <dbReference type="Proteomes" id="UP000032545"/>
    </source>
</evidence>
<protein>
    <recommendedName>
        <fullName evidence="1">DUF3846 domain-containing protein</fullName>
    </recommendedName>
</protein>
<dbReference type="RefSeq" id="WP_082122402.1">
    <property type="nucleotide sequence ID" value="NZ_JYFN01000152.1"/>
</dbReference>
<gene>
    <name evidence="2" type="ORF">FF36_06461</name>
</gene>
<keyword evidence="3" id="KW-1185">Reference proteome</keyword>
<dbReference type="EMBL" id="JYFN01000152">
    <property type="protein sequence ID" value="KJE19268.1"/>
    <property type="molecule type" value="Genomic_DNA"/>
</dbReference>
<dbReference type="AlphaFoldDB" id="A0A0D8B4R8"/>
<reference evidence="2 3" key="2">
    <citation type="journal article" date="2016" name="Genome Announc.">
        <title>Permanent Draft Genome Sequences for Two Variants of Frankia sp. Strain CpI1, the First Frankia Strain Isolated from Root Nodules of Comptonia peregrina.</title>
        <authorList>
            <person name="Oshone R."/>
            <person name="Hurst S.G.IV."/>
            <person name="Abebe-Akele F."/>
            <person name="Simpson S."/>
            <person name="Morris K."/>
            <person name="Thomas W.K."/>
            <person name="Tisa L.S."/>
        </authorList>
    </citation>
    <scope>NUCLEOTIDE SEQUENCE [LARGE SCALE GENOMIC DNA]</scope>
    <source>
        <strain evidence="3">CpI1-S</strain>
    </source>
</reference>
<name>A0A0D8B4R8_9ACTN</name>
<dbReference type="Pfam" id="PF12957">
    <property type="entry name" value="DUF3846"/>
    <property type="match status" value="1"/>
</dbReference>
<evidence type="ECO:0000259" key="1">
    <source>
        <dbReference type="Pfam" id="PF12957"/>
    </source>
</evidence>
<dbReference type="PATRIC" id="fig|1502723.3.peg.1713"/>
<evidence type="ECO:0000313" key="2">
    <source>
        <dbReference type="EMBL" id="KJE19268.1"/>
    </source>
</evidence>
<sequence>MSAQVTGVLLPSDVLLPLKITTFQPDDLPLLREVVGGDIERVDLLQPAATLYTNEDGPRLRLPRNRRATLIARAANPSRRSREILGDAVLVGPPDDNRVDTSVPADYRDVLFTKKGRFRVEFQSLADERRIPLSHPVWSDVFQAYAQGLTIGRALPRQAVRVVPA</sequence>
<organism evidence="2 3">
    <name type="scientific">Frankia torreyi</name>
    <dbReference type="NCBI Taxonomy" id="1856"/>
    <lineage>
        <taxon>Bacteria</taxon>
        <taxon>Bacillati</taxon>
        <taxon>Actinomycetota</taxon>
        <taxon>Actinomycetes</taxon>
        <taxon>Frankiales</taxon>
        <taxon>Frankiaceae</taxon>
        <taxon>Frankia</taxon>
    </lineage>
</organism>
<dbReference type="InterPro" id="IPR024559">
    <property type="entry name" value="DUF3846"/>
</dbReference>